<feature type="transmembrane region" description="Helical" evidence="2">
    <location>
        <begin position="135"/>
        <end position="157"/>
    </location>
</feature>
<accession>A0ABW3N078</accession>
<gene>
    <name evidence="3" type="ORF">ACFQ2V_18705</name>
</gene>
<protein>
    <submittedName>
        <fullName evidence="3">Uncharacterized protein</fullName>
    </submittedName>
</protein>
<dbReference type="RefSeq" id="WP_386054425.1">
    <property type="nucleotide sequence ID" value="NZ_JBHTKH010000018.1"/>
</dbReference>
<name>A0ABW3N078_9MICO</name>
<feature type="transmembrane region" description="Helical" evidence="2">
    <location>
        <begin position="68"/>
        <end position="89"/>
    </location>
</feature>
<proteinExistence type="predicted"/>
<evidence type="ECO:0000256" key="1">
    <source>
        <dbReference type="SAM" id="MobiDB-lite"/>
    </source>
</evidence>
<comment type="caution">
    <text evidence="3">The sequence shown here is derived from an EMBL/GenBank/DDBJ whole genome shotgun (WGS) entry which is preliminary data.</text>
</comment>
<feature type="region of interest" description="Disordered" evidence="1">
    <location>
        <begin position="176"/>
        <end position="263"/>
    </location>
</feature>
<dbReference type="Proteomes" id="UP001597046">
    <property type="component" value="Unassembled WGS sequence"/>
</dbReference>
<organism evidence="3 4">
    <name type="scientific">Terrabacter terrigena</name>
    <dbReference type="NCBI Taxonomy" id="574718"/>
    <lineage>
        <taxon>Bacteria</taxon>
        <taxon>Bacillati</taxon>
        <taxon>Actinomycetota</taxon>
        <taxon>Actinomycetes</taxon>
        <taxon>Micrococcales</taxon>
        <taxon>Intrasporangiaceae</taxon>
        <taxon>Terrabacter</taxon>
    </lineage>
</organism>
<sequence>MGTLLVLGGVACAVPSMVWPTNTITFTPTPDQVAQGTEAQRMAFWSWGRVADASPGTTDPSIDFGSPWGLLLLGVALLAGVVAAASHAFRRGSDGLLVGAAGASWLAASLAAGVGQTAGRMQGYFGFTEGLTADTTAVGVFQLAALVVLLGGLGAMVRRPALAFAGAVRARGSALLGSTRRRTSTRGAGPALGADGTPAPPRVGTATIRDVEPGAHPGWGGRAVGTGSGSPRNGGRSGVGFSDDAQDRSPAPVADPERFRPPR</sequence>
<reference evidence="4" key="1">
    <citation type="journal article" date="2019" name="Int. J. Syst. Evol. Microbiol.">
        <title>The Global Catalogue of Microorganisms (GCM) 10K type strain sequencing project: providing services to taxonomists for standard genome sequencing and annotation.</title>
        <authorList>
            <consortium name="The Broad Institute Genomics Platform"/>
            <consortium name="The Broad Institute Genome Sequencing Center for Infectious Disease"/>
            <person name="Wu L."/>
            <person name="Ma J."/>
        </authorList>
    </citation>
    <scope>NUCLEOTIDE SEQUENCE [LARGE SCALE GENOMIC DNA]</scope>
    <source>
        <strain evidence="4">CCUG 57508</strain>
    </source>
</reference>
<evidence type="ECO:0000313" key="4">
    <source>
        <dbReference type="Proteomes" id="UP001597046"/>
    </source>
</evidence>
<evidence type="ECO:0000313" key="3">
    <source>
        <dbReference type="EMBL" id="MFD1056348.1"/>
    </source>
</evidence>
<keyword evidence="2" id="KW-1133">Transmembrane helix</keyword>
<keyword evidence="4" id="KW-1185">Reference proteome</keyword>
<keyword evidence="2" id="KW-0472">Membrane</keyword>
<keyword evidence="2" id="KW-0812">Transmembrane</keyword>
<evidence type="ECO:0000256" key="2">
    <source>
        <dbReference type="SAM" id="Phobius"/>
    </source>
</evidence>
<feature type="transmembrane region" description="Helical" evidence="2">
    <location>
        <begin position="96"/>
        <end position="115"/>
    </location>
</feature>
<feature type="compositionally biased region" description="Gly residues" evidence="1">
    <location>
        <begin position="217"/>
        <end position="228"/>
    </location>
</feature>
<dbReference type="EMBL" id="JBHTKH010000018">
    <property type="protein sequence ID" value="MFD1056348.1"/>
    <property type="molecule type" value="Genomic_DNA"/>
</dbReference>